<gene>
    <name evidence="2" type="primary">sbcB</name>
    <name evidence="2" type="ORF">C9F07_00785</name>
</gene>
<dbReference type="InterPro" id="IPR012337">
    <property type="entry name" value="RNaseH-like_sf"/>
</dbReference>
<dbReference type="PROSITE" id="PS51785">
    <property type="entry name" value="EXOI_C"/>
    <property type="match status" value="1"/>
</dbReference>
<keyword evidence="3" id="KW-1185">Reference proteome</keyword>
<dbReference type="InterPro" id="IPR058561">
    <property type="entry name" value="Exonuc_1_C"/>
</dbReference>
<dbReference type="GO" id="GO:0008310">
    <property type="term" value="F:single-stranded DNA 3'-5' DNA exonuclease activity"/>
    <property type="evidence" value="ECO:0007669"/>
    <property type="project" value="UniProtKB-EC"/>
</dbReference>
<dbReference type="FunFam" id="1.20.1280.70:FF:000001">
    <property type="entry name" value="Exodeoxyribonuclease I"/>
    <property type="match status" value="1"/>
</dbReference>
<evidence type="ECO:0000313" key="3">
    <source>
        <dbReference type="Proteomes" id="UP000298196"/>
    </source>
</evidence>
<keyword evidence="2" id="KW-0378">Hydrolase</keyword>
<sequence>VARCAEAEPLAASDHVDEQLYDGFFSDADRAAMKIVLETEPRNLPALDITFVDKRIEKLLLIYRARQIPGTLDDADQPRWLEQRRQVRAPE</sequence>
<dbReference type="SUPFAM" id="SSF53098">
    <property type="entry name" value="Ribonuclease H-like"/>
    <property type="match status" value="1"/>
</dbReference>
<comment type="caution">
    <text evidence="2">The sequence shown here is derived from an EMBL/GenBank/DDBJ whole genome shotgun (WGS) entry which is preliminary data.</text>
</comment>
<dbReference type="Proteomes" id="UP000298196">
    <property type="component" value="Unassembled WGS sequence"/>
</dbReference>
<dbReference type="AlphaFoldDB" id="A0A4Z0QJG6"/>
<reference evidence="2 3" key="1">
    <citation type="submission" date="2018-03" db="EMBL/GenBank/DDBJ databases">
        <title>Non-Typhoidal Salmonella genome sequencing and assembly.</title>
        <authorList>
            <person name="Matchawe C."/>
        </authorList>
    </citation>
    <scope>NUCLEOTIDE SEQUENCE [LARGE SCALE GENOMIC DNA]</scope>
    <source>
        <strain evidence="2 3">22sa</strain>
    </source>
</reference>
<dbReference type="Gene3D" id="1.20.1280.70">
    <property type="entry name" value="Exonuclease ExoI, domain 3"/>
    <property type="match status" value="1"/>
</dbReference>
<proteinExistence type="predicted"/>
<feature type="domain" description="ExoI C-terminal" evidence="1">
    <location>
        <begin position="12"/>
        <end position="91"/>
    </location>
</feature>
<dbReference type="EMBL" id="PYKI01000114">
    <property type="protein sequence ID" value="TGE30110.1"/>
    <property type="molecule type" value="Genomic_DNA"/>
</dbReference>
<feature type="non-terminal residue" evidence="2">
    <location>
        <position position="91"/>
    </location>
</feature>
<feature type="non-terminal residue" evidence="2">
    <location>
        <position position="1"/>
    </location>
</feature>
<dbReference type="GO" id="GO:0006281">
    <property type="term" value="P:DNA repair"/>
    <property type="evidence" value="ECO:0007669"/>
    <property type="project" value="InterPro"/>
</dbReference>
<accession>A0A4Z0QJG6</accession>
<protein>
    <submittedName>
        <fullName evidence="2">Exodeoxyribonuclease I</fullName>
        <ecNumber evidence="2">3.1.11.1</ecNumber>
    </submittedName>
</protein>
<name>A0A4Z0QJG6_SALET</name>
<evidence type="ECO:0000313" key="2">
    <source>
        <dbReference type="EMBL" id="TGE30110.1"/>
    </source>
</evidence>
<evidence type="ECO:0000259" key="1">
    <source>
        <dbReference type="PROSITE" id="PS51785"/>
    </source>
</evidence>
<organism evidence="2 3">
    <name type="scientific">Salmonella enterica subsp. enterica serovar Poona</name>
    <dbReference type="NCBI Taxonomy" id="436295"/>
    <lineage>
        <taxon>Bacteria</taxon>
        <taxon>Pseudomonadati</taxon>
        <taxon>Pseudomonadota</taxon>
        <taxon>Gammaproteobacteria</taxon>
        <taxon>Enterobacterales</taxon>
        <taxon>Enterobacteriaceae</taxon>
        <taxon>Salmonella</taxon>
    </lineage>
</organism>
<dbReference type="Pfam" id="PF26016">
    <property type="entry name" value="ExoI_C"/>
    <property type="match status" value="1"/>
</dbReference>
<dbReference type="EC" id="3.1.11.1" evidence="2"/>